<dbReference type="GO" id="GO:0008767">
    <property type="term" value="F:UDP-galactopyranose mutase activity"/>
    <property type="evidence" value="ECO:0007669"/>
    <property type="project" value="TreeGrafter"/>
</dbReference>
<evidence type="ECO:0000313" key="2">
    <source>
        <dbReference type="EMBL" id="KIC94997.1"/>
    </source>
</evidence>
<dbReference type="GO" id="GO:0050660">
    <property type="term" value="F:flavin adenine dinucleotide binding"/>
    <property type="evidence" value="ECO:0007669"/>
    <property type="project" value="TreeGrafter"/>
</dbReference>
<reference evidence="2 3" key="1">
    <citation type="submission" date="2014-11" db="EMBL/GenBank/DDBJ databases">
        <title>Genome sequence of Flavihumibacter solisilvae 3-3.</title>
        <authorList>
            <person name="Zhou G."/>
            <person name="Li M."/>
            <person name="Wang G."/>
        </authorList>
    </citation>
    <scope>NUCLEOTIDE SEQUENCE [LARGE SCALE GENOMIC DNA]</scope>
    <source>
        <strain evidence="2 3">3-3</strain>
    </source>
</reference>
<dbReference type="PANTHER" id="PTHR21197">
    <property type="entry name" value="UDP-GALACTOPYRANOSE MUTASE"/>
    <property type="match status" value="1"/>
</dbReference>
<dbReference type="Proteomes" id="UP000031408">
    <property type="component" value="Unassembled WGS sequence"/>
</dbReference>
<accession>A0A0C1L4E4</accession>
<comment type="caution">
    <text evidence="2">The sequence shown here is derived from an EMBL/GenBank/DDBJ whole genome shotgun (WGS) entry which is preliminary data.</text>
</comment>
<dbReference type="EMBL" id="JSVC01000009">
    <property type="protein sequence ID" value="KIC94997.1"/>
    <property type="molecule type" value="Genomic_DNA"/>
</dbReference>
<dbReference type="RefSeq" id="WP_039139103.1">
    <property type="nucleotide sequence ID" value="NZ_JSVC01000009.1"/>
</dbReference>
<feature type="domain" description="Amine oxidase" evidence="1">
    <location>
        <begin position="13"/>
        <end position="437"/>
    </location>
</feature>
<dbReference type="AlphaFoldDB" id="A0A0C1L4E4"/>
<dbReference type="InterPro" id="IPR002937">
    <property type="entry name" value="Amino_oxidase"/>
</dbReference>
<dbReference type="STRING" id="1349421.OI18_08920"/>
<protein>
    <recommendedName>
        <fullName evidence="1">Amine oxidase domain-containing protein</fullName>
    </recommendedName>
</protein>
<dbReference type="OrthoDB" id="9769600at2"/>
<dbReference type="InterPro" id="IPR036188">
    <property type="entry name" value="FAD/NAD-bd_sf"/>
</dbReference>
<keyword evidence="3" id="KW-1185">Reference proteome</keyword>
<gene>
    <name evidence="2" type="ORF">OI18_08920</name>
</gene>
<dbReference type="PANTHER" id="PTHR21197:SF0">
    <property type="entry name" value="UDP-GALACTOPYRANOSE MUTASE"/>
    <property type="match status" value="1"/>
</dbReference>
<name>A0A0C1L4E4_9BACT</name>
<dbReference type="NCBIfam" id="NF005548">
    <property type="entry name" value="PRK07208.1-4"/>
    <property type="match status" value="1"/>
</dbReference>
<dbReference type="SUPFAM" id="SSF51905">
    <property type="entry name" value="FAD/NAD(P)-binding domain"/>
    <property type="match status" value="1"/>
</dbReference>
<evidence type="ECO:0000313" key="3">
    <source>
        <dbReference type="Proteomes" id="UP000031408"/>
    </source>
</evidence>
<dbReference type="GO" id="GO:0016491">
    <property type="term" value="F:oxidoreductase activity"/>
    <property type="evidence" value="ECO:0007669"/>
    <property type="project" value="InterPro"/>
</dbReference>
<organism evidence="2 3">
    <name type="scientific">Flavihumibacter solisilvae</name>
    <dbReference type="NCBI Taxonomy" id="1349421"/>
    <lineage>
        <taxon>Bacteria</taxon>
        <taxon>Pseudomonadati</taxon>
        <taxon>Bacteroidota</taxon>
        <taxon>Chitinophagia</taxon>
        <taxon>Chitinophagales</taxon>
        <taxon>Chitinophagaceae</taxon>
        <taxon>Flavihumibacter</taxon>
    </lineage>
</organism>
<sequence length="518" mass="59128">MTKKAIIVGAGPAGLTAAYELLQRTDIIPIILEKSGDIGGISKTVNYKGNRMDIGGHRFFSKSDRVMKWWLNILPLDNTTGEEIALQYQNQRTLLKNASSTPAGETHRMLVRERLSRIFYLNRFFNYPLSLSKDTIRKLGFKKLALIGSSYMAAKLRPRTETTLEDFFINRFGSNLYQTFFKDYTEKVWGVPCNALPADWGRQRVKELSVRKAVVHAMKKKPAADLKQKSTQTSLIERFLYPALGPGQLWEEVAARIVEMGGEIHFHHEVNGIAHSGGNISSIQSTDTNGTTHTWEGDYFFSTMPVQELIASMSPQPPAEIRSIAAGLPYRDFMMVGLLVKKLLMHDRFAKTNSDEIRDNWIYIQEKSVKLGRLQIFNNWSPYMVSDPGTAWLGLEYFCNVGDELWSMPDDAFITFATGELERIGFIDRNDVLDSNIVRMEKTYPAYLGTYNRFDEIRNYTDTFHNLFLVGRNGMHKYNNSDHSMLAAMTAVDNIIANITTKENIWEINTEQSYHEEE</sequence>
<dbReference type="NCBIfam" id="NF005546">
    <property type="entry name" value="PRK07208.1-2"/>
    <property type="match status" value="1"/>
</dbReference>
<dbReference type="GO" id="GO:0005829">
    <property type="term" value="C:cytosol"/>
    <property type="evidence" value="ECO:0007669"/>
    <property type="project" value="TreeGrafter"/>
</dbReference>
<dbReference type="Pfam" id="PF01593">
    <property type="entry name" value="Amino_oxidase"/>
    <property type="match status" value="1"/>
</dbReference>
<evidence type="ECO:0000259" key="1">
    <source>
        <dbReference type="Pfam" id="PF01593"/>
    </source>
</evidence>
<dbReference type="Gene3D" id="3.50.50.60">
    <property type="entry name" value="FAD/NAD(P)-binding domain"/>
    <property type="match status" value="1"/>
</dbReference>
<proteinExistence type="predicted"/>